<sequence>MTDELFINFEKSKIIENNEHGLLEGYHFYLFMDDRIDEYISRLNYIKKNIPESEYLSYGAINIDQLIMKLAVLYKCRRMS</sequence>
<reference evidence="1 2" key="1">
    <citation type="submission" date="2013-02" db="EMBL/GenBank/DDBJ databases">
        <title>The Genome Sequence of Acinetobacter sp. NIPH 758.</title>
        <authorList>
            <consortium name="The Broad Institute Genome Sequencing Platform"/>
            <consortium name="The Broad Institute Genome Sequencing Center for Infectious Disease"/>
            <person name="Cerqueira G."/>
            <person name="Feldgarden M."/>
            <person name="Courvalin P."/>
            <person name="Perichon B."/>
            <person name="Grillot-Courvalin C."/>
            <person name="Clermont D."/>
            <person name="Rocha E."/>
            <person name="Yoon E.-J."/>
            <person name="Nemec A."/>
            <person name="Walker B."/>
            <person name="Young S.K."/>
            <person name="Zeng Q."/>
            <person name="Gargeya S."/>
            <person name="Fitzgerald M."/>
            <person name="Haas B."/>
            <person name="Abouelleil A."/>
            <person name="Alvarado L."/>
            <person name="Arachchi H.M."/>
            <person name="Berlin A.M."/>
            <person name="Chapman S.B."/>
            <person name="Dewar J."/>
            <person name="Goldberg J."/>
            <person name="Griggs A."/>
            <person name="Gujja S."/>
            <person name="Hansen M."/>
            <person name="Howarth C."/>
            <person name="Imamovic A."/>
            <person name="Larimer J."/>
            <person name="McCowan C."/>
            <person name="Murphy C."/>
            <person name="Neiman D."/>
            <person name="Pearson M."/>
            <person name="Priest M."/>
            <person name="Roberts A."/>
            <person name="Saif S."/>
            <person name="Shea T."/>
            <person name="Sisk P."/>
            <person name="Sykes S."/>
            <person name="Wortman J."/>
            <person name="Nusbaum C."/>
            <person name="Birren B."/>
        </authorList>
    </citation>
    <scope>NUCLEOTIDE SEQUENCE [LARGE SCALE GENOMIC DNA]</scope>
    <source>
        <strain evidence="1 2">NIPH 758</strain>
    </source>
</reference>
<dbReference type="HOGENOM" id="CLU_2581751_0_0_6"/>
<evidence type="ECO:0000313" key="2">
    <source>
        <dbReference type="Proteomes" id="UP000013049"/>
    </source>
</evidence>
<comment type="caution">
    <text evidence="1">The sequence shown here is derived from an EMBL/GenBank/DDBJ whole genome shotgun (WGS) entry which is preliminary data.</text>
</comment>
<accession>N8WAP1</accession>
<proteinExistence type="predicted"/>
<dbReference type="Proteomes" id="UP000013049">
    <property type="component" value="Unassembled WGS sequence"/>
</dbReference>
<gene>
    <name evidence="1" type="ORF">F971_03097</name>
</gene>
<protein>
    <submittedName>
        <fullName evidence="1">Uncharacterized protein</fullName>
    </submittedName>
</protein>
<name>N8WAP1_9GAMM</name>
<dbReference type="EMBL" id="APPC01000018">
    <property type="protein sequence ID" value="ENU92004.1"/>
    <property type="molecule type" value="Genomic_DNA"/>
</dbReference>
<dbReference type="eggNOG" id="ENOG503037D">
    <property type="taxonomic scope" value="Bacteria"/>
</dbReference>
<organism evidence="1 2">
    <name type="scientific">Acinetobacter vivianii</name>
    <dbReference type="NCBI Taxonomy" id="1776742"/>
    <lineage>
        <taxon>Bacteria</taxon>
        <taxon>Pseudomonadati</taxon>
        <taxon>Pseudomonadota</taxon>
        <taxon>Gammaproteobacteria</taxon>
        <taxon>Moraxellales</taxon>
        <taxon>Moraxellaceae</taxon>
        <taxon>Acinetobacter</taxon>
    </lineage>
</organism>
<evidence type="ECO:0000313" key="1">
    <source>
        <dbReference type="EMBL" id="ENU92004.1"/>
    </source>
</evidence>
<dbReference type="AlphaFoldDB" id="N8WAP1"/>